<name>A0A7S7SPH6_PALFE</name>
<evidence type="ECO:0000313" key="3">
    <source>
        <dbReference type="Proteomes" id="UP000593892"/>
    </source>
</evidence>
<evidence type="ECO:0000259" key="1">
    <source>
        <dbReference type="Pfam" id="PF13709"/>
    </source>
</evidence>
<evidence type="ECO:0000313" key="2">
    <source>
        <dbReference type="EMBL" id="QOY91928.1"/>
    </source>
</evidence>
<dbReference type="Proteomes" id="UP000593892">
    <property type="component" value="Chromosome"/>
</dbReference>
<dbReference type="AlphaFoldDB" id="A0A7S7SPH6"/>
<dbReference type="KEGG" id="pfer:IRI77_05685"/>
<accession>A0A7S7SPH6</accession>
<dbReference type="Pfam" id="PF13709">
    <property type="entry name" value="DUF4159"/>
    <property type="match status" value="1"/>
</dbReference>
<proteinExistence type="predicted"/>
<protein>
    <submittedName>
        <fullName evidence="2">DUF4159 domain-containing protein</fullName>
    </submittedName>
</protein>
<keyword evidence="3" id="KW-1185">Reference proteome</keyword>
<organism evidence="2 3">
    <name type="scientific">Paludibaculum fermentans</name>
    <dbReference type="NCBI Taxonomy" id="1473598"/>
    <lineage>
        <taxon>Bacteria</taxon>
        <taxon>Pseudomonadati</taxon>
        <taxon>Acidobacteriota</taxon>
        <taxon>Terriglobia</taxon>
        <taxon>Bryobacterales</taxon>
        <taxon>Bryobacteraceae</taxon>
        <taxon>Paludibaculum</taxon>
    </lineage>
</organism>
<sequence>MLTVVGLGLLLVCSLMGQRWIRDIFPESDYIPTPPDANEKTEFYFARLRYRNVQASGMWAMRGQWTVDYPKADRQFMQGVRRLSRIHANSMERIVDLVSDDIYNYPFVYVVEAGHWDLPDSQAKKLREFIDRGGFLMTDDFHGTYEWDVFTTSLNKGFGDRPIVDIENSDPIFHVLYDLQDRIQVPGIVNYPFTKTYEYDGYEPKWRAVRDDKGRIVIAICHNMDQGDAWEWADSPHYPEKYTSQAYRTGLNYIIYSMTH</sequence>
<dbReference type="InterPro" id="IPR025297">
    <property type="entry name" value="DUF4159"/>
</dbReference>
<reference evidence="2 3" key="1">
    <citation type="submission" date="2020-10" db="EMBL/GenBank/DDBJ databases">
        <title>Complete genome sequence of Paludibaculum fermentans P105T, a facultatively anaerobic acidobacterium capable of dissimilatory Fe(III) reduction.</title>
        <authorList>
            <person name="Dedysh S.N."/>
            <person name="Beletsky A.V."/>
            <person name="Kulichevskaya I.S."/>
            <person name="Mardanov A.V."/>
            <person name="Ravin N.V."/>
        </authorList>
    </citation>
    <scope>NUCLEOTIDE SEQUENCE [LARGE SCALE GENOMIC DNA]</scope>
    <source>
        <strain evidence="2 3">P105</strain>
    </source>
</reference>
<feature type="domain" description="DUF4159" evidence="1">
    <location>
        <begin position="45"/>
        <end position="258"/>
    </location>
</feature>
<gene>
    <name evidence="2" type="ORF">IRI77_05685</name>
</gene>
<dbReference type="Gene3D" id="3.40.50.12140">
    <property type="entry name" value="Domain of unknown function DUF4159"/>
    <property type="match status" value="1"/>
</dbReference>
<dbReference type="EMBL" id="CP063849">
    <property type="protein sequence ID" value="QOY91928.1"/>
    <property type="molecule type" value="Genomic_DNA"/>
</dbReference>